<dbReference type="PANTHER" id="PTHR33627">
    <property type="entry name" value="TRANSPOSASE"/>
    <property type="match status" value="1"/>
</dbReference>
<sequence length="387" mass="43326">MEDWSDGIAGLHARFAGRFGRSEPRERALDYLSTLLSPLEKKNGWTLAEQAGQRRPDGFQRLLNFADWDEHAVRDDIRDFVVETIGAKDAVLIGDDTGFLKKGVKSAGVQRQYSGTAGRTENCQIGTFLAYASAAGRALIDRELYIPVSWTDDRERCRAAGIGDEVPFATKIEHFKWMLQRAIDARVPFAWVTADEAYGQVKHLRAWLEERHVAYVLATKVNDTVTTADGTDAEVRALITRLPRQAWKRISAGAGAHGQRFHDWARIAIRAQWVDGFGHWVLARRNISDPTEIAYYVCYGPVTSRLKDLVRTAGARWQVEECFQTAKGECGLDHYQVRLYRAWYRHITLAMAALAYLTAIRATEAAKGAAQTTSEASYPSASRRSAG</sequence>
<gene>
    <name evidence="2" type="ORF">FEF34_03740</name>
    <name evidence="3" type="ORF">FEF34_04060</name>
    <name evidence="4" type="ORF">FEF34_05005</name>
</gene>
<dbReference type="AlphaFoldDB" id="A0A5R9DYB3"/>
<proteinExistence type="predicted"/>
<dbReference type="SUPFAM" id="SSF53098">
    <property type="entry name" value="Ribonuclease H-like"/>
    <property type="match status" value="1"/>
</dbReference>
<organism evidence="4 5">
    <name type="scientific">Streptomyces marianii</name>
    <dbReference type="NCBI Taxonomy" id="1817406"/>
    <lineage>
        <taxon>Bacteria</taxon>
        <taxon>Bacillati</taxon>
        <taxon>Actinomycetota</taxon>
        <taxon>Actinomycetes</taxon>
        <taxon>Kitasatosporales</taxon>
        <taxon>Streptomycetaceae</taxon>
        <taxon>Streptomyces</taxon>
    </lineage>
</organism>
<dbReference type="EMBL" id="VAWE01000001">
    <property type="protein sequence ID" value="TLQ42618.1"/>
    <property type="molecule type" value="Genomic_DNA"/>
</dbReference>
<feature type="domain" description="Transposase IS701-like DDE" evidence="1">
    <location>
        <begin position="15"/>
        <end position="227"/>
    </location>
</feature>
<dbReference type="Proteomes" id="UP000305921">
    <property type="component" value="Unassembled WGS sequence"/>
</dbReference>
<dbReference type="OrthoDB" id="4954307at2"/>
<dbReference type="InterPro" id="IPR039365">
    <property type="entry name" value="IS701-like"/>
</dbReference>
<dbReference type="Pfam" id="PF13546">
    <property type="entry name" value="DDE_5"/>
    <property type="match status" value="1"/>
</dbReference>
<evidence type="ECO:0000313" key="3">
    <source>
        <dbReference type="EMBL" id="TLQ42486.1"/>
    </source>
</evidence>
<evidence type="ECO:0000313" key="4">
    <source>
        <dbReference type="EMBL" id="TLQ42618.1"/>
    </source>
</evidence>
<reference evidence="4 5" key="1">
    <citation type="submission" date="2019-05" db="EMBL/GenBank/DDBJ databases">
        <title>Streptomyces marianii sp. nov., a novel marine actinomycete from southern coast of India.</title>
        <authorList>
            <person name="Iniyan A.M."/>
            <person name="Wink J."/>
            <person name="Ramprasad E."/>
            <person name="Ramana C.V."/>
            <person name="Bunk B."/>
            <person name="Sproer C."/>
            <person name="Joseph F.-J.R.S."/>
            <person name="Vincent S.G.P."/>
        </authorList>
    </citation>
    <scope>NUCLEOTIDE SEQUENCE [LARGE SCALE GENOMIC DNA]</scope>
    <source>
        <strain evidence="4 5">ICN19</strain>
    </source>
</reference>
<evidence type="ECO:0000313" key="5">
    <source>
        <dbReference type="Proteomes" id="UP000305921"/>
    </source>
</evidence>
<dbReference type="PANTHER" id="PTHR33627:SF1">
    <property type="entry name" value="TRANSPOSASE"/>
    <property type="match status" value="1"/>
</dbReference>
<accession>A0A5R9DYB3</accession>
<dbReference type="InterPro" id="IPR012337">
    <property type="entry name" value="RNaseH-like_sf"/>
</dbReference>
<dbReference type="EMBL" id="VAWE01000001">
    <property type="protein sequence ID" value="TLQ42486.1"/>
    <property type="molecule type" value="Genomic_DNA"/>
</dbReference>
<keyword evidence="5" id="KW-1185">Reference proteome</keyword>
<evidence type="ECO:0000313" key="2">
    <source>
        <dbReference type="EMBL" id="TLQ42437.1"/>
    </source>
</evidence>
<protein>
    <submittedName>
        <fullName evidence="4">IS701 family transposase</fullName>
    </submittedName>
</protein>
<dbReference type="EMBL" id="VAWE01000001">
    <property type="protein sequence ID" value="TLQ42437.1"/>
    <property type="molecule type" value="Genomic_DNA"/>
</dbReference>
<evidence type="ECO:0000259" key="1">
    <source>
        <dbReference type="Pfam" id="PF13546"/>
    </source>
</evidence>
<name>A0A5R9DYB3_9ACTN</name>
<dbReference type="NCBIfam" id="NF033540">
    <property type="entry name" value="transpos_IS701"/>
    <property type="match status" value="1"/>
</dbReference>
<dbReference type="InterPro" id="IPR038721">
    <property type="entry name" value="IS701-like_DDE_dom"/>
</dbReference>
<comment type="caution">
    <text evidence="4">The sequence shown here is derived from an EMBL/GenBank/DDBJ whole genome shotgun (WGS) entry which is preliminary data.</text>
</comment>